<evidence type="ECO:0000313" key="2">
    <source>
        <dbReference type="Proteomes" id="UP000805193"/>
    </source>
</evidence>
<organism evidence="1 2">
    <name type="scientific">Ixodes persulcatus</name>
    <name type="common">Taiga tick</name>
    <dbReference type="NCBI Taxonomy" id="34615"/>
    <lineage>
        <taxon>Eukaryota</taxon>
        <taxon>Metazoa</taxon>
        <taxon>Ecdysozoa</taxon>
        <taxon>Arthropoda</taxon>
        <taxon>Chelicerata</taxon>
        <taxon>Arachnida</taxon>
        <taxon>Acari</taxon>
        <taxon>Parasitiformes</taxon>
        <taxon>Ixodida</taxon>
        <taxon>Ixodoidea</taxon>
        <taxon>Ixodidae</taxon>
        <taxon>Ixodinae</taxon>
        <taxon>Ixodes</taxon>
    </lineage>
</organism>
<evidence type="ECO:0000313" key="1">
    <source>
        <dbReference type="EMBL" id="KAG0432141.1"/>
    </source>
</evidence>
<keyword evidence="2" id="KW-1185">Reference proteome</keyword>
<accession>A0AC60QDQ8</accession>
<reference evidence="1 2" key="1">
    <citation type="journal article" date="2020" name="Cell">
        <title>Large-Scale Comparative Analyses of Tick Genomes Elucidate Their Genetic Diversity and Vector Capacities.</title>
        <authorList>
            <consortium name="Tick Genome and Microbiome Consortium (TIGMIC)"/>
            <person name="Jia N."/>
            <person name="Wang J."/>
            <person name="Shi W."/>
            <person name="Du L."/>
            <person name="Sun Y."/>
            <person name="Zhan W."/>
            <person name="Jiang J.F."/>
            <person name="Wang Q."/>
            <person name="Zhang B."/>
            <person name="Ji P."/>
            <person name="Bell-Sakyi L."/>
            <person name="Cui X.M."/>
            <person name="Yuan T.T."/>
            <person name="Jiang B.G."/>
            <person name="Yang W.F."/>
            <person name="Lam T.T."/>
            <person name="Chang Q.C."/>
            <person name="Ding S.J."/>
            <person name="Wang X.J."/>
            <person name="Zhu J.G."/>
            <person name="Ruan X.D."/>
            <person name="Zhao L."/>
            <person name="Wei J.T."/>
            <person name="Ye R.Z."/>
            <person name="Que T.C."/>
            <person name="Du C.H."/>
            <person name="Zhou Y.H."/>
            <person name="Cheng J.X."/>
            <person name="Dai P.F."/>
            <person name="Guo W.B."/>
            <person name="Han X.H."/>
            <person name="Huang E.J."/>
            <person name="Li L.F."/>
            <person name="Wei W."/>
            <person name="Gao Y.C."/>
            <person name="Liu J.Z."/>
            <person name="Shao H.Z."/>
            <person name="Wang X."/>
            <person name="Wang C.C."/>
            <person name="Yang T.C."/>
            <person name="Huo Q.B."/>
            <person name="Li W."/>
            <person name="Chen H.Y."/>
            <person name="Chen S.E."/>
            <person name="Zhou L.G."/>
            <person name="Ni X.B."/>
            <person name="Tian J.H."/>
            <person name="Sheng Y."/>
            <person name="Liu T."/>
            <person name="Pan Y.S."/>
            <person name="Xia L.Y."/>
            <person name="Li J."/>
            <person name="Zhao F."/>
            <person name="Cao W.C."/>
        </authorList>
    </citation>
    <scope>NUCLEOTIDE SEQUENCE [LARGE SCALE GENOMIC DNA]</scope>
    <source>
        <strain evidence="1">Iper-2018</strain>
    </source>
</reference>
<proteinExistence type="predicted"/>
<protein>
    <submittedName>
        <fullName evidence="1">Uncharacterized protein</fullName>
    </submittedName>
</protein>
<dbReference type="EMBL" id="JABSTQ010009174">
    <property type="protein sequence ID" value="KAG0432141.1"/>
    <property type="molecule type" value="Genomic_DNA"/>
</dbReference>
<comment type="caution">
    <text evidence="1">The sequence shown here is derived from an EMBL/GenBank/DDBJ whole genome shotgun (WGS) entry which is preliminary data.</text>
</comment>
<dbReference type="Proteomes" id="UP000805193">
    <property type="component" value="Unassembled WGS sequence"/>
</dbReference>
<sequence length="159" mass="18056">MDRLRRTRGVVRSAVTRTISQQDELIQYPNTTELDLRLPLDYLIQKQTSLADLDREILTSTTDDDLENEIEGAQGLPYGDQPRHHAPSDLNLDSSYFSDKLELEELSNKINDDDFWSEECPNENILGEVKCTFGGGNAKTATDDARFVPFSLKSDEDRD</sequence>
<gene>
    <name evidence="1" type="ORF">HPB47_021126</name>
</gene>
<name>A0AC60QDQ8_IXOPE</name>